<keyword evidence="4 6" id="KW-0520">NAD</keyword>
<dbReference type="InterPro" id="IPR029039">
    <property type="entry name" value="Flavoprotein-like_sf"/>
</dbReference>
<comment type="caution">
    <text evidence="6">Lacks conserved residue(s) required for the propagation of feature annotation.</text>
</comment>
<dbReference type="InterPro" id="IPR050104">
    <property type="entry name" value="FMN-dep_NADH:Q_OxRdtase_AzoR1"/>
</dbReference>
<dbReference type="RefSeq" id="WP_085020033.1">
    <property type="nucleotide sequence ID" value="NZ_BMHD01000001.1"/>
</dbReference>
<dbReference type="EC" id="1.7.1.17" evidence="6"/>
<comment type="subunit">
    <text evidence="6">Homodimer.</text>
</comment>
<dbReference type="SUPFAM" id="SSF52218">
    <property type="entry name" value="Flavoproteins"/>
    <property type="match status" value="1"/>
</dbReference>
<dbReference type="Proteomes" id="UP000192775">
    <property type="component" value="Chromosome"/>
</dbReference>
<comment type="similarity">
    <text evidence="6">Belongs to the azoreductase type 1 family.</text>
</comment>
<comment type="catalytic activity">
    <reaction evidence="5">
        <text>N,N-dimethyl-1,4-phenylenediamine + anthranilate + 2 NAD(+) = 2-(4-dimethylaminophenyl)diazenylbenzoate + 2 NADH + 2 H(+)</text>
        <dbReference type="Rhea" id="RHEA:55872"/>
        <dbReference type="ChEBI" id="CHEBI:15378"/>
        <dbReference type="ChEBI" id="CHEBI:15783"/>
        <dbReference type="ChEBI" id="CHEBI:16567"/>
        <dbReference type="ChEBI" id="CHEBI:57540"/>
        <dbReference type="ChEBI" id="CHEBI:57945"/>
        <dbReference type="ChEBI" id="CHEBI:71579"/>
        <dbReference type="EC" id="1.7.1.17"/>
    </reaction>
    <physiologicalReaction direction="right-to-left" evidence="5">
        <dbReference type="Rhea" id="RHEA:55874"/>
    </physiologicalReaction>
</comment>
<evidence type="ECO:0000256" key="4">
    <source>
        <dbReference type="ARBA" id="ARBA00023027"/>
    </source>
</evidence>
<dbReference type="HAMAP" id="MF_01216">
    <property type="entry name" value="Azoreductase_type1"/>
    <property type="match status" value="1"/>
</dbReference>
<dbReference type="EMBL" id="CP020715">
    <property type="protein sequence ID" value="ARJ05895.1"/>
    <property type="molecule type" value="Genomic_DNA"/>
</dbReference>
<dbReference type="InterPro" id="IPR003680">
    <property type="entry name" value="Flavodoxin_fold"/>
</dbReference>
<dbReference type="GO" id="GO:0016655">
    <property type="term" value="F:oxidoreductase activity, acting on NAD(P)H, quinone or similar compound as acceptor"/>
    <property type="evidence" value="ECO:0007669"/>
    <property type="project" value="InterPro"/>
</dbReference>
<evidence type="ECO:0000256" key="2">
    <source>
        <dbReference type="ARBA" id="ARBA00022643"/>
    </source>
</evidence>
<protein>
    <recommendedName>
        <fullName evidence="6">FMN dependent NADH:quinone oxidoreductase</fullName>
        <ecNumber evidence="6">1.6.5.-</ecNumber>
    </recommendedName>
    <alternativeName>
        <fullName evidence="6">Azo-dye reductase</fullName>
    </alternativeName>
    <alternativeName>
        <fullName evidence="6">FMN-dependent NADH-azo compound oxidoreductase</fullName>
    </alternativeName>
    <alternativeName>
        <fullName evidence="6">FMN-dependent NADH-azoreductase</fullName>
        <ecNumber evidence="6">1.7.1.17</ecNumber>
    </alternativeName>
</protein>
<dbReference type="EC" id="1.6.5.-" evidence="6"/>
<feature type="binding site" evidence="6">
    <location>
        <begin position="16"/>
        <end position="18"/>
    </location>
    <ligand>
        <name>FMN</name>
        <dbReference type="ChEBI" id="CHEBI:58210"/>
    </ligand>
</feature>
<evidence type="ECO:0000313" key="8">
    <source>
        <dbReference type="Proteomes" id="UP000192775"/>
    </source>
</evidence>
<evidence type="ECO:0000256" key="1">
    <source>
        <dbReference type="ARBA" id="ARBA00022630"/>
    </source>
</evidence>
<sequence>MAVLLHLDSSSDDSGSRSRSIGKEFADAWLAASPGNEVVHRDLHRDPLPHLADASLHWPPRLRGDRARPPADAEALQGSLIEELLASDAVLVDAPMYNYSMPSALKAWIDHIHVPGVTAPFDVPTQPLAGRPAVIVSTRGASYDPGSPTEGWDHLVPPLTLILGEALGMDVRVITAQLTLAESVPALAAEIPRARQELADAVAAARELGSTLGAASA</sequence>
<gene>
    <name evidence="6" type="primary">azoR</name>
    <name evidence="7" type="ORF">B5808_12170</name>
</gene>
<keyword evidence="2 6" id="KW-0288">FMN</keyword>
<keyword evidence="3 6" id="KW-0560">Oxidoreductase</keyword>
<evidence type="ECO:0000256" key="3">
    <source>
        <dbReference type="ARBA" id="ARBA00023002"/>
    </source>
</evidence>
<comment type="function">
    <text evidence="6">Also exhibits azoreductase activity. Catalyzes the reductive cleavage of the azo bond in aromatic azo compounds to the corresponding amines.</text>
</comment>
<dbReference type="GO" id="GO:0009055">
    <property type="term" value="F:electron transfer activity"/>
    <property type="evidence" value="ECO:0007669"/>
    <property type="project" value="UniProtKB-UniRule"/>
</dbReference>
<organism evidence="7 8">
    <name type="scientific">Cnuibacter physcomitrellae</name>
    <dbReference type="NCBI Taxonomy" id="1619308"/>
    <lineage>
        <taxon>Bacteria</taxon>
        <taxon>Bacillati</taxon>
        <taxon>Actinomycetota</taxon>
        <taxon>Actinomycetes</taxon>
        <taxon>Micrococcales</taxon>
        <taxon>Microbacteriaceae</taxon>
        <taxon>Cnuibacter</taxon>
    </lineage>
</organism>
<comment type="function">
    <text evidence="6">Quinone reductase that provides resistance to thiol-specific stress caused by electrophilic quinones.</text>
</comment>
<dbReference type="PANTHER" id="PTHR43741:SF4">
    <property type="entry name" value="FMN-DEPENDENT NADH:QUINONE OXIDOREDUCTASE"/>
    <property type="match status" value="1"/>
</dbReference>
<proteinExistence type="inferred from homology"/>
<feature type="binding site" evidence="6">
    <location>
        <position position="10"/>
    </location>
    <ligand>
        <name>FMN</name>
        <dbReference type="ChEBI" id="CHEBI:58210"/>
    </ligand>
</feature>
<evidence type="ECO:0000256" key="6">
    <source>
        <dbReference type="HAMAP-Rule" id="MF_01216"/>
    </source>
</evidence>
<evidence type="ECO:0000256" key="5">
    <source>
        <dbReference type="ARBA" id="ARBA00048542"/>
    </source>
</evidence>
<keyword evidence="8" id="KW-1185">Reference proteome</keyword>
<evidence type="ECO:0000313" key="7">
    <source>
        <dbReference type="EMBL" id="ARJ05895.1"/>
    </source>
</evidence>
<name>A0A1X9LL13_9MICO</name>
<dbReference type="Pfam" id="PF02525">
    <property type="entry name" value="Flavodoxin_2"/>
    <property type="match status" value="1"/>
</dbReference>
<comment type="catalytic activity">
    <reaction evidence="6">
        <text>2 a quinone + NADH + H(+) = 2 a 1,4-benzosemiquinone + NAD(+)</text>
        <dbReference type="Rhea" id="RHEA:65952"/>
        <dbReference type="ChEBI" id="CHEBI:15378"/>
        <dbReference type="ChEBI" id="CHEBI:57540"/>
        <dbReference type="ChEBI" id="CHEBI:57945"/>
        <dbReference type="ChEBI" id="CHEBI:132124"/>
        <dbReference type="ChEBI" id="CHEBI:134225"/>
    </reaction>
</comment>
<dbReference type="GO" id="GO:0010181">
    <property type="term" value="F:FMN binding"/>
    <property type="evidence" value="ECO:0007669"/>
    <property type="project" value="UniProtKB-UniRule"/>
</dbReference>
<dbReference type="InterPro" id="IPR023048">
    <property type="entry name" value="NADH:quinone_OxRdtase_FMN_depd"/>
</dbReference>
<dbReference type="KEGG" id="cphy:B5808_12170"/>
<accession>A0A1X9LL13</accession>
<dbReference type="Gene3D" id="3.40.50.360">
    <property type="match status" value="1"/>
</dbReference>
<reference evidence="7 8" key="1">
    <citation type="submission" date="2017-04" db="EMBL/GenBank/DDBJ databases">
        <authorList>
            <person name="Afonso C.L."/>
            <person name="Miller P.J."/>
            <person name="Scott M.A."/>
            <person name="Spackman E."/>
            <person name="Goraichik I."/>
            <person name="Dimitrov K.M."/>
            <person name="Suarez D.L."/>
            <person name="Swayne D.E."/>
        </authorList>
    </citation>
    <scope>NUCLEOTIDE SEQUENCE [LARGE SCALE GENOMIC DNA]</scope>
    <source>
        <strain evidence="8">XA(T)</strain>
    </source>
</reference>
<comment type="cofactor">
    <cofactor evidence="6">
        <name>FMN</name>
        <dbReference type="ChEBI" id="CHEBI:58210"/>
    </cofactor>
    <text evidence="6">Binds 1 FMN per subunit.</text>
</comment>
<dbReference type="PANTHER" id="PTHR43741">
    <property type="entry name" value="FMN-DEPENDENT NADH-AZOREDUCTASE 1"/>
    <property type="match status" value="1"/>
</dbReference>
<keyword evidence="1 6" id="KW-0285">Flavoprotein</keyword>
<dbReference type="GO" id="GO:0016652">
    <property type="term" value="F:oxidoreductase activity, acting on NAD(P)H as acceptor"/>
    <property type="evidence" value="ECO:0007669"/>
    <property type="project" value="UniProtKB-UniRule"/>
</dbReference>
<dbReference type="AlphaFoldDB" id="A0A1X9LL13"/>